<dbReference type="EMBL" id="CP013987">
    <property type="protein sequence ID" value="ALZ84713.1"/>
    <property type="molecule type" value="Genomic_DNA"/>
</dbReference>
<keyword evidence="1" id="KW-0812">Transmembrane</keyword>
<dbReference type="AlphaFoldDB" id="A0A0U4XTN2"/>
<feature type="transmembrane region" description="Helical" evidence="1">
    <location>
        <begin position="31"/>
        <end position="53"/>
    </location>
</feature>
<feature type="transmembrane region" description="Helical" evidence="1">
    <location>
        <begin position="200"/>
        <end position="226"/>
    </location>
</feature>
<evidence type="ECO:0000256" key="1">
    <source>
        <dbReference type="SAM" id="Phobius"/>
    </source>
</evidence>
<reference evidence="2 3" key="1">
    <citation type="submission" date="2016-01" db="EMBL/GenBank/DDBJ databases">
        <title>Annotation of Pseudomonas oryzihabitans USDA-ARS-USMARC-56511.</title>
        <authorList>
            <person name="Harhay G.P."/>
            <person name="Harhay D.M."/>
            <person name="Smith T.P.L."/>
            <person name="Bono J.L."/>
            <person name="Heaton M.P."/>
            <person name="Clawson M.L."/>
            <person name="Chitko-Mckown C.G."/>
            <person name="Capik S.F."/>
            <person name="DeDonder K.D."/>
            <person name="Apley M.D."/>
            <person name="Lubbers B.V."/>
            <person name="White B.J."/>
            <person name="Larson R.L."/>
        </authorList>
    </citation>
    <scope>NUCLEOTIDE SEQUENCE [LARGE SCALE GENOMIC DNA]</scope>
    <source>
        <strain evidence="2 3">USDA-ARS-USMARC-56511</strain>
    </source>
</reference>
<proteinExistence type="predicted"/>
<gene>
    <name evidence="2" type="ORF">APT59_11095</name>
</gene>
<protein>
    <submittedName>
        <fullName evidence="2">Uncharacterized protein</fullName>
    </submittedName>
</protein>
<evidence type="ECO:0000313" key="2">
    <source>
        <dbReference type="EMBL" id="ALZ84713.1"/>
    </source>
</evidence>
<keyword evidence="1" id="KW-1133">Transmembrane helix</keyword>
<accession>A0A0U4XTN2</accession>
<feature type="transmembrane region" description="Helical" evidence="1">
    <location>
        <begin position="162"/>
        <end position="180"/>
    </location>
</feature>
<dbReference type="RefSeq" id="WP_059314902.1">
    <property type="nucleotide sequence ID" value="NZ_CP013987.1"/>
</dbReference>
<dbReference type="Proteomes" id="UP000064137">
    <property type="component" value="Chromosome"/>
</dbReference>
<dbReference type="KEGG" id="por:APT59_11095"/>
<sequence>MDHPEIKQLAKNYRKTFGYEFNSTAKRDPKLYISLSALLMMILCLALLLWDASFLSPDTFFVLMLVFELTFMLFLALHGESQKDKKTEVFRNSLNLDKNLTTVELKEKWISLNLKYSKRDYFELVEGIEKIQDYLKSNQTKNQSYFDHYIKLVTSWSKPLKVLMLSILVPLTLFILKATLKKESWTTSITSIMTPPNFQIVTLWVFGIVVAGAIISFLMSMVALAFDYHQDFKKVKGCSESSLEILKYDLVRFSEIKIDSESDKTTK</sequence>
<organism evidence="2 3">
    <name type="scientific">Pseudomonas oryzihabitans</name>
    <dbReference type="NCBI Taxonomy" id="47885"/>
    <lineage>
        <taxon>Bacteria</taxon>
        <taxon>Pseudomonadati</taxon>
        <taxon>Pseudomonadota</taxon>
        <taxon>Gammaproteobacteria</taxon>
        <taxon>Pseudomonadales</taxon>
        <taxon>Pseudomonadaceae</taxon>
        <taxon>Pseudomonas</taxon>
    </lineage>
</organism>
<name>A0A0U4XTN2_9PSED</name>
<keyword evidence="1" id="KW-0472">Membrane</keyword>
<feature type="transmembrane region" description="Helical" evidence="1">
    <location>
        <begin position="59"/>
        <end position="77"/>
    </location>
</feature>
<evidence type="ECO:0000313" key="3">
    <source>
        <dbReference type="Proteomes" id="UP000064137"/>
    </source>
</evidence>